<dbReference type="Proteomes" id="UP001401887">
    <property type="component" value="Unassembled WGS sequence"/>
</dbReference>
<name>A0ABP9W520_9DEIO</name>
<organism evidence="4 5">
    <name type="scientific">Deinococcus carri</name>
    <dbReference type="NCBI Taxonomy" id="1211323"/>
    <lineage>
        <taxon>Bacteria</taxon>
        <taxon>Thermotogati</taxon>
        <taxon>Deinococcota</taxon>
        <taxon>Deinococci</taxon>
        <taxon>Deinococcales</taxon>
        <taxon>Deinococcaceae</taxon>
        <taxon>Deinococcus</taxon>
    </lineage>
</organism>
<evidence type="ECO:0000313" key="4">
    <source>
        <dbReference type="EMBL" id="GAA5512447.1"/>
    </source>
</evidence>
<dbReference type="RefSeq" id="WP_345462316.1">
    <property type="nucleotide sequence ID" value="NZ_BAABRP010000002.1"/>
</dbReference>
<dbReference type="InterPro" id="IPR011964">
    <property type="entry name" value="YVTN_b-propeller_repeat"/>
</dbReference>
<evidence type="ECO:0000256" key="1">
    <source>
        <dbReference type="ARBA" id="ARBA00022729"/>
    </source>
</evidence>
<evidence type="ECO:0000256" key="2">
    <source>
        <dbReference type="SAM" id="MobiDB-lite"/>
    </source>
</evidence>
<gene>
    <name evidence="4" type="ORF">Dcar01_01161</name>
</gene>
<dbReference type="Gene3D" id="2.130.10.10">
    <property type="entry name" value="YVTN repeat-like/Quinoprotein amine dehydrogenase"/>
    <property type="match status" value="2"/>
</dbReference>
<dbReference type="PANTHER" id="PTHR47197">
    <property type="entry name" value="PROTEIN NIRF"/>
    <property type="match status" value="1"/>
</dbReference>
<sequence>MSQFRLFQSRPALATLVTASLTVALTLAQHASGGGAQGTAQPPTLRGPAISSRDRVYTADQTSNTVTVIDPSTNTTLGQIQLGNPRPKVLGALDDMQVNVHGLGFSPDGRFLDVISNASNGVTIVRTRDNKVMGTVYVGRGPHEGFFTPDGKQVWVTVRGEDYLSVIDVAQMREVDRIRVAKGPGMVVFRPDGRYAFVDSSRTAEFDVVDIRTRKVVARVPVVSPFSPNLVATPDGKEVWLTHKDVGKVTAIDARTFKVLHVIDTGKVTNHVNAVSTKDGDFIYVTVGGENVVKVIRRGPNPQIVATIKTGFTPHGIWPSADNTRVYVGLEDQDAVDVISTATNRVIATLPIGQMPQALVYVANAVPSGRGTENLKTVRLGKKAVKIKLVVPDKPFAFLPEALKGVSANVVVRELEGTDDVMLKAEGLTPGAGYNVFLAESPVAPFGEVQHLMDFKADAQGKVEASAMASVFDAFTLRGSAKDGKPDAEAIKGSKVNLDHIVIWPRDPQATAGLFTSRGQQPAVSPFDTDLQAGPAILTDSNDASIKSPLNR</sequence>
<dbReference type="Pfam" id="PF21783">
    <property type="entry name" value="YNCE"/>
    <property type="match status" value="1"/>
</dbReference>
<comment type="caution">
    <text evidence="4">The sequence shown here is derived from an EMBL/GenBank/DDBJ whole genome shotgun (WGS) entry which is preliminary data.</text>
</comment>
<proteinExistence type="predicted"/>
<dbReference type="InterPro" id="IPR051200">
    <property type="entry name" value="Host-pathogen_enzymatic-act"/>
</dbReference>
<evidence type="ECO:0000259" key="3">
    <source>
        <dbReference type="Pfam" id="PF21783"/>
    </source>
</evidence>
<dbReference type="InterPro" id="IPR048433">
    <property type="entry name" value="YNCE-like_beta-prop"/>
</dbReference>
<feature type="region of interest" description="Disordered" evidence="2">
    <location>
        <begin position="513"/>
        <end position="552"/>
    </location>
</feature>
<protein>
    <recommendedName>
        <fullName evidence="3">YNCE-like beta-propeller domain-containing protein</fullName>
    </recommendedName>
</protein>
<dbReference type="EMBL" id="BAABRP010000002">
    <property type="protein sequence ID" value="GAA5512447.1"/>
    <property type="molecule type" value="Genomic_DNA"/>
</dbReference>
<dbReference type="NCBIfam" id="TIGR02276">
    <property type="entry name" value="beta_rpt_yvtn"/>
    <property type="match status" value="2"/>
</dbReference>
<dbReference type="InterPro" id="IPR015943">
    <property type="entry name" value="WD40/YVTN_repeat-like_dom_sf"/>
</dbReference>
<dbReference type="PANTHER" id="PTHR47197:SF3">
    <property type="entry name" value="DIHYDRO-HEME D1 DEHYDROGENASE"/>
    <property type="match status" value="1"/>
</dbReference>
<keyword evidence="5" id="KW-1185">Reference proteome</keyword>
<keyword evidence="1" id="KW-0732">Signal</keyword>
<feature type="compositionally biased region" description="Polar residues" evidence="2">
    <location>
        <begin position="539"/>
        <end position="552"/>
    </location>
</feature>
<accession>A0ABP9W520</accession>
<dbReference type="InterPro" id="IPR011045">
    <property type="entry name" value="N2O_reductase_N"/>
</dbReference>
<feature type="domain" description="YNCE-like beta-propeller" evidence="3">
    <location>
        <begin position="120"/>
        <end position="358"/>
    </location>
</feature>
<dbReference type="SUPFAM" id="SSF50974">
    <property type="entry name" value="Nitrous oxide reductase, N-terminal domain"/>
    <property type="match status" value="1"/>
</dbReference>
<evidence type="ECO:0000313" key="5">
    <source>
        <dbReference type="Proteomes" id="UP001401887"/>
    </source>
</evidence>
<reference evidence="4 5" key="1">
    <citation type="submission" date="2024-02" db="EMBL/GenBank/DDBJ databases">
        <title>Deinococcus carri NBRC 110142.</title>
        <authorList>
            <person name="Ichikawa N."/>
            <person name="Katano-Makiyama Y."/>
            <person name="Hidaka K."/>
        </authorList>
    </citation>
    <scope>NUCLEOTIDE SEQUENCE [LARGE SCALE GENOMIC DNA]</scope>
    <source>
        <strain evidence="4 5">NBRC 110142</strain>
    </source>
</reference>